<keyword evidence="2" id="KW-0479">Metal-binding</keyword>
<evidence type="ECO:0000256" key="2">
    <source>
        <dbReference type="ARBA" id="ARBA00022723"/>
    </source>
</evidence>
<keyword evidence="1" id="KW-0645">Protease</keyword>
<evidence type="ECO:0000256" key="5">
    <source>
        <dbReference type="ARBA" id="ARBA00023049"/>
    </source>
</evidence>
<dbReference type="PROSITE" id="PS50249">
    <property type="entry name" value="MPN"/>
    <property type="match status" value="1"/>
</dbReference>
<dbReference type="CDD" id="cd08071">
    <property type="entry name" value="MPN_DUF2466"/>
    <property type="match status" value="1"/>
</dbReference>
<evidence type="ECO:0000256" key="3">
    <source>
        <dbReference type="ARBA" id="ARBA00022801"/>
    </source>
</evidence>
<keyword evidence="3" id="KW-0378">Hydrolase</keyword>
<comment type="caution">
    <text evidence="7">The sequence shown here is derived from an EMBL/GenBank/DDBJ whole genome shotgun (WGS) entry which is preliminary data.</text>
</comment>
<dbReference type="InterPro" id="IPR037518">
    <property type="entry name" value="MPN"/>
</dbReference>
<proteinExistence type="predicted"/>
<dbReference type="EMBL" id="JBHSKS010000024">
    <property type="protein sequence ID" value="MFC5193625.1"/>
    <property type="molecule type" value="Genomic_DNA"/>
</dbReference>
<sequence length="148" mass="16358">MSNIGEVKVSYVFHGSVKDRPIITSSYDVYKIAMMVLDQETVGMQEQFLAIYMNRAHRVIGAKVHFVGGVSSVIVDVKVIAATAVSLMASSVIVCHNHPSGSLQPSPQDIAITDKLKNALRYLDIQLLDHMIVTPEMDWLSFVERGLL</sequence>
<dbReference type="Gene3D" id="3.40.140.10">
    <property type="entry name" value="Cytidine Deaminase, domain 2"/>
    <property type="match status" value="1"/>
</dbReference>
<organism evidence="7 8">
    <name type="scientific">Algoriphagus aquatilis</name>
    <dbReference type="NCBI Taxonomy" id="490186"/>
    <lineage>
        <taxon>Bacteria</taxon>
        <taxon>Pseudomonadati</taxon>
        <taxon>Bacteroidota</taxon>
        <taxon>Cytophagia</taxon>
        <taxon>Cytophagales</taxon>
        <taxon>Cyclobacteriaceae</taxon>
        <taxon>Algoriphagus</taxon>
    </lineage>
</organism>
<reference evidence="8" key="1">
    <citation type="journal article" date="2019" name="Int. J. Syst. Evol. Microbiol.">
        <title>The Global Catalogue of Microorganisms (GCM) 10K type strain sequencing project: providing services to taxonomists for standard genome sequencing and annotation.</title>
        <authorList>
            <consortium name="The Broad Institute Genomics Platform"/>
            <consortium name="The Broad Institute Genome Sequencing Center for Infectious Disease"/>
            <person name="Wu L."/>
            <person name="Ma J."/>
        </authorList>
    </citation>
    <scope>NUCLEOTIDE SEQUENCE [LARGE SCALE GENOMIC DNA]</scope>
    <source>
        <strain evidence="8">CGMCC 1.7030</strain>
    </source>
</reference>
<evidence type="ECO:0000259" key="6">
    <source>
        <dbReference type="PROSITE" id="PS50249"/>
    </source>
</evidence>
<dbReference type="PANTHER" id="PTHR30471">
    <property type="entry name" value="DNA REPAIR PROTEIN RADC"/>
    <property type="match status" value="1"/>
</dbReference>
<evidence type="ECO:0000256" key="4">
    <source>
        <dbReference type="ARBA" id="ARBA00022833"/>
    </source>
</evidence>
<dbReference type="InterPro" id="IPR025657">
    <property type="entry name" value="RadC_JAB"/>
</dbReference>
<protein>
    <submittedName>
        <fullName evidence="7">RadC family protein</fullName>
    </submittedName>
</protein>
<evidence type="ECO:0000256" key="1">
    <source>
        <dbReference type="ARBA" id="ARBA00022670"/>
    </source>
</evidence>
<dbReference type="RefSeq" id="WP_377917741.1">
    <property type="nucleotide sequence ID" value="NZ_JBHSKS010000024.1"/>
</dbReference>
<keyword evidence="4" id="KW-0862">Zinc</keyword>
<dbReference type="InterPro" id="IPR020891">
    <property type="entry name" value="UPF0758_CS"/>
</dbReference>
<dbReference type="PROSITE" id="PS01302">
    <property type="entry name" value="UPF0758"/>
    <property type="match status" value="1"/>
</dbReference>
<gene>
    <name evidence="7" type="ORF">ACFPIK_17765</name>
</gene>
<keyword evidence="5" id="KW-0482">Metalloprotease</keyword>
<dbReference type="InterPro" id="IPR001405">
    <property type="entry name" value="UPF0758"/>
</dbReference>
<evidence type="ECO:0000313" key="8">
    <source>
        <dbReference type="Proteomes" id="UP001596163"/>
    </source>
</evidence>
<dbReference type="PANTHER" id="PTHR30471:SF3">
    <property type="entry name" value="UPF0758 PROTEIN YEES-RELATED"/>
    <property type="match status" value="1"/>
</dbReference>
<evidence type="ECO:0000313" key="7">
    <source>
        <dbReference type="EMBL" id="MFC5193625.1"/>
    </source>
</evidence>
<accession>A0ABW0C229</accession>
<name>A0ABW0C229_9BACT</name>
<dbReference type="Proteomes" id="UP001596163">
    <property type="component" value="Unassembled WGS sequence"/>
</dbReference>
<keyword evidence="8" id="KW-1185">Reference proteome</keyword>
<dbReference type="Pfam" id="PF04002">
    <property type="entry name" value="RadC"/>
    <property type="match status" value="1"/>
</dbReference>
<feature type="domain" description="MPN" evidence="6">
    <location>
        <begin position="22"/>
        <end position="148"/>
    </location>
</feature>